<dbReference type="KEGG" id="pcor:KS4_02010"/>
<dbReference type="AlphaFoldDB" id="A0A517YPN0"/>
<sequence length="33" mass="3611">MWGVGRSEGIRETNSEIREAGHTQTGPISGKLR</sequence>
<feature type="compositionally biased region" description="Basic and acidic residues" evidence="1">
    <location>
        <begin position="8"/>
        <end position="21"/>
    </location>
</feature>
<organism evidence="2 3">
    <name type="scientific">Poriferisphaera corsica</name>
    <dbReference type="NCBI Taxonomy" id="2528020"/>
    <lineage>
        <taxon>Bacteria</taxon>
        <taxon>Pseudomonadati</taxon>
        <taxon>Planctomycetota</taxon>
        <taxon>Phycisphaerae</taxon>
        <taxon>Phycisphaerales</taxon>
        <taxon>Phycisphaeraceae</taxon>
        <taxon>Poriferisphaera</taxon>
    </lineage>
</organism>
<protein>
    <submittedName>
        <fullName evidence="2">Uncharacterized protein</fullName>
    </submittedName>
</protein>
<dbReference type="EMBL" id="CP036425">
    <property type="protein sequence ID" value="QDU32172.1"/>
    <property type="molecule type" value="Genomic_DNA"/>
</dbReference>
<feature type="region of interest" description="Disordered" evidence="1">
    <location>
        <begin position="1"/>
        <end position="33"/>
    </location>
</feature>
<gene>
    <name evidence="2" type="ORF">KS4_02010</name>
</gene>
<evidence type="ECO:0000313" key="2">
    <source>
        <dbReference type="EMBL" id="QDU32172.1"/>
    </source>
</evidence>
<accession>A0A517YPN0</accession>
<name>A0A517YPN0_9BACT</name>
<dbReference type="Proteomes" id="UP000317369">
    <property type="component" value="Chromosome"/>
</dbReference>
<evidence type="ECO:0000313" key="3">
    <source>
        <dbReference type="Proteomes" id="UP000317369"/>
    </source>
</evidence>
<evidence type="ECO:0000256" key="1">
    <source>
        <dbReference type="SAM" id="MobiDB-lite"/>
    </source>
</evidence>
<reference evidence="2 3" key="1">
    <citation type="submission" date="2019-02" db="EMBL/GenBank/DDBJ databases">
        <title>Deep-cultivation of Planctomycetes and their phenomic and genomic characterization uncovers novel biology.</title>
        <authorList>
            <person name="Wiegand S."/>
            <person name="Jogler M."/>
            <person name="Boedeker C."/>
            <person name="Pinto D."/>
            <person name="Vollmers J."/>
            <person name="Rivas-Marin E."/>
            <person name="Kohn T."/>
            <person name="Peeters S.H."/>
            <person name="Heuer A."/>
            <person name="Rast P."/>
            <person name="Oberbeckmann S."/>
            <person name="Bunk B."/>
            <person name="Jeske O."/>
            <person name="Meyerdierks A."/>
            <person name="Storesund J.E."/>
            <person name="Kallscheuer N."/>
            <person name="Luecker S."/>
            <person name="Lage O.M."/>
            <person name="Pohl T."/>
            <person name="Merkel B.J."/>
            <person name="Hornburger P."/>
            <person name="Mueller R.-W."/>
            <person name="Bruemmer F."/>
            <person name="Labrenz M."/>
            <person name="Spormann A.M."/>
            <person name="Op den Camp H."/>
            <person name="Overmann J."/>
            <person name="Amann R."/>
            <person name="Jetten M.S.M."/>
            <person name="Mascher T."/>
            <person name="Medema M.H."/>
            <person name="Devos D.P."/>
            <person name="Kaster A.-K."/>
            <person name="Ovreas L."/>
            <person name="Rohde M."/>
            <person name="Galperin M.Y."/>
            <person name="Jogler C."/>
        </authorList>
    </citation>
    <scope>NUCLEOTIDE SEQUENCE [LARGE SCALE GENOMIC DNA]</scope>
    <source>
        <strain evidence="2 3">KS4</strain>
    </source>
</reference>
<keyword evidence="3" id="KW-1185">Reference proteome</keyword>
<proteinExistence type="predicted"/>